<dbReference type="EMBL" id="JBIAUT010000001">
    <property type="protein sequence ID" value="MFF4215291.1"/>
    <property type="molecule type" value="Genomic_DNA"/>
</dbReference>
<reference evidence="3 4" key="1">
    <citation type="submission" date="2024-10" db="EMBL/GenBank/DDBJ databases">
        <title>The Natural Products Discovery Center: Release of the First 8490 Sequenced Strains for Exploring Actinobacteria Biosynthetic Diversity.</title>
        <authorList>
            <person name="Kalkreuter E."/>
            <person name="Kautsar S.A."/>
            <person name="Yang D."/>
            <person name="Bader C.D."/>
            <person name="Teijaro C.N."/>
            <person name="Fluegel L."/>
            <person name="Davis C.M."/>
            <person name="Simpson J.R."/>
            <person name="Lauterbach L."/>
            <person name="Steele A.D."/>
            <person name="Gui C."/>
            <person name="Meng S."/>
            <person name="Li G."/>
            <person name="Viehrig K."/>
            <person name="Ye F."/>
            <person name="Su P."/>
            <person name="Kiefer A.F."/>
            <person name="Nichols A."/>
            <person name="Cepeda A.J."/>
            <person name="Yan W."/>
            <person name="Fan B."/>
            <person name="Jiang Y."/>
            <person name="Adhikari A."/>
            <person name="Zheng C.-J."/>
            <person name="Schuster L."/>
            <person name="Cowan T.M."/>
            <person name="Smanski M.J."/>
            <person name="Chevrette M.G."/>
            <person name="De Carvalho L.P.S."/>
            <person name="Shen B."/>
        </authorList>
    </citation>
    <scope>NUCLEOTIDE SEQUENCE [LARGE SCALE GENOMIC DNA]</scope>
    <source>
        <strain evidence="3 4">NPDC001650</strain>
    </source>
</reference>
<name>A0ABW6TSG9_9ACTN</name>
<organism evidence="3 4">
    <name type="scientific">Streptomyces nondiastaticus</name>
    <dbReference type="NCBI Taxonomy" id="3154512"/>
    <lineage>
        <taxon>Bacteria</taxon>
        <taxon>Bacillati</taxon>
        <taxon>Actinomycetota</taxon>
        <taxon>Actinomycetes</taxon>
        <taxon>Kitasatosporales</taxon>
        <taxon>Streptomycetaceae</taxon>
        <taxon>Streptomyces</taxon>
    </lineage>
</organism>
<dbReference type="InterPro" id="IPR005523">
    <property type="entry name" value="DUF317_SPDY"/>
</dbReference>
<feature type="domain" description="DUF317" evidence="2">
    <location>
        <begin position="54"/>
        <end position="109"/>
    </location>
</feature>
<evidence type="ECO:0000259" key="2">
    <source>
        <dbReference type="Pfam" id="PF03771"/>
    </source>
</evidence>
<evidence type="ECO:0000313" key="3">
    <source>
        <dbReference type="EMBL" id="MFF4215291.1"/>
    </source>
</evidence>
<comment type="caution">
    <text evidence="3">The sequence shown here is derived from an EMBL/GenBank/DDBJ whole genome shotgun (WGS) entry which is preliminary data.</text>
</comment>
<evidence type="ECO:0000256" key="1">
    <source>
        <dbReference type="SAM" id="MobiDB-lite"/>
    </source>
</evidence>
<dbReference type="Pfam" id="PF03771">
    <property type="entry name" value="SPDY"/>
    <property type="match status" value="2"/>
</dbReference>
<accession>A0ABW6TSG9</accession>
<protein>
    <submittedName>
        <fullName evidence="3">DUF317 domain-containing protein</fullName>
    </submittedName>
</protein>
<feature type="compositionally biased region" description="Low complexity" evidence="1">
    <location>
        <begin position="249"/>
        <end position="283"/>
    </location>
</feature>
<feature type="domain" description="DUF317" evidence="2">
    <location>
        <begin position="149"/>
        <end position="216"/>
    </location>
</feature>
<dbReference type="Proteomes" id="UP001602123">
    <property type="component" value="Unassembled WGS sequence"/>
</dbReference>
<feature type="region of interest" description="Disordered" evidence="1">
    <location>
        <begin position="247"/>
        <end position="283"/>
    </location>
</feature>
<keyword evidence="4" id="KW-1185">Reference proteome</keyword>
<proteinExistence type="predicted"/>
<sequence>MYPSVREDPFQEYLVSPRHLAGSTAIGDPGLQPLRDLGWALHHDDLGNTYVSAPDHRIRLGYLPEGDDDGLWRISAYDDAFGSVRWAATFNDRTPTEFVTAFTTALAQAYTQGPDAYLHGATNKPVQAFTPLTAAGWQHDRRGWTDELTAPDSLARLTYEHLAPDHQSEIAGHHSRWWLRGGTGRRFPDWYATFTTHTPTQLITATTTAIADPTPVTRYASELSLLTRNHAQLAPIAPPIPTPLDVRRAQAARARTATTQRPGTAAPSPAPLSPTAAAGRRAR</sequence>
<gene>
    <name evidence="3" type="ORF">ACFYZM_03290</name>
</gene>
<dbReference type="RefSeq" id="WP_388625177.1">
    <property type="nucleotide sequence ID" value="NZ_JBIAUT010000001.1"/>
</dbReference>
<evidence type="ECO:0000313" key="4">
    <source>
        <dbReference type="Proteomes" id="UP001602123"/>
    </source>
</evidence>